<protein>
    <submittedName>
        <fullName evidence="1">Uncharacterized protein</fullName>
    </submittedName>
</protein>
<sequence length="267" mass="30326">MQSTNNDKEVLKEKGHSDDIKELKGYGFGDKDLVYIEKHNIDMNDILSEARGGVKNVVEYHMQELAFKYDDINLYPGEYIRRLQGGNEYAYGQLYNLFAKQSPKYIKALFHSFGDDGEVSFKKLSINIILTDAGASDELLYSVRNGDINSSYAYIGLINNNSSEIIDYFSKLGKQDVNNEHFLDFILSGDSSVDCKSINIYEYDEKLRGLFLGETSPSSEINYIHTEITPLSEGILSFQERSQFYSNTPQFKFTHMDLVSPNNLAGV</sequence>
<reference evidence="1 2" key="1">
    <citation type="submission" date="2015-03" db="EMBL/GenBank/DDBJ databases">
        <authorList>
            <person name="Murphy D."/>
        </authorList>
    </citation>
    <scope>NUCLEOTIDE SEQUENCE [LARGE SCALE GENOMIC DNA]</scope>
    <source>
        <strain evidence="1 2">68/02</strain>
    </source>
</reference>
<name>A0A0U1HTA6_YERRO</name>
<evidence type="ECO:0000313" key="1">
    <source>
        <dbReference type="EMBL" id="CQI90474.1"/>
    </source>
</evidence>
<accession>A0A0U1HTA6</accession>
<evidence type="ECO:0000313" key="2">
    <source>
        <dbReference type="Proteomes" id="UP000042054"/>
    </source>
</evidence>
<dbReference type="EMBL" id="CTKE01000009">
    <property type="protein sequence ID" value="CQI90474.1"/>
    <property type="molecule type" value="Genomic_DNA"/>
</dbReference>
<organism evidence="1 2">
    <name type="scientific">Yersinia rohdei</name>
    <dbReference type="NCBI Taxonomy" id="29485"/>
    <lineage>
        <taxon>Bacteria</taxon>
        <taxon>Pseudomonadati</taxon>
        <taxon>Pseudomonadota</taxon>
        <taxon>Gammaproteobacteria</taxon>
        <taxon>Enterobacterales</taxon>
        <taxon>Yersiniaceae</taxon>
        <taxon>Yersinia</taxon>
    </lineage>
</organism>
<dbReference type="RefSeq" id="WP_050534997.1">
    <property type="nucleotide sequence ID" value="NZ_CTKE01000009.1"/>
</dbReference>
<dbReference type="Proteomes" id="UP000042054">
    <property type="component" value="Unassembled WGS sequence"/>
</dbReference>
<proteinExistence type="predicted"/>
<gene>
    <name evidence="1" type="ORF">ERS008555_02148</name>
</gene>
<dbReference type="AlphaFoldDB" id="A0A0U1HTA6"/>